<dbReference type="AlphaFoldDB" id="A0AAN8M4C3"/>
<reference evidence="7 8" key="1">
    <citation type="submission" date="2021-04" db="EMBL/GenBank/DDBJ databases">
        <authorList>
            <person name="De Guttry C."/>
            <person name="Zahm M."/>
            <person name="Klopp C."/>
            <person name="Cabau C."/>
            <person name="Louis A."/>
            <person name="Berthelot C."/>
            <person name="Parey E."/>
            <person name="Roest Crollius H."/>
            <person name="Montfort J."/>
            <person name="Robinson-Rechavi M."/>
            <person name="Bucao C."/>
            <person name="Bouchez O."/>
            <person name="Gislard M."/>
            <person name="Lluch J."/>
            <person name="Milhes M."/>
            <person name="Lampietro C."/>
            <person name="Lopez Roques C."/>
            <person name="Donnadieu C."/>
            <person name="Braasch I."/>
            <person name="Desvignes T."/>
            <person name="Postlethwait J."/>
            <person name="Bobe J."/>
            <person name="Wedekind C."/>
            <person name="Guiguen Y."/>
        </authorList>
    </citation>
    <scope>NUCLEOTIDE SEQUENCE [LARGE SCALE GENOMIC DNA]</scope>
    <source>
        <strain evidence="7">Cs_M1</strain>
        <tissue evidence="7">Blood</tissue>
    </source>
</reference>
<evidence type="ECO:0000256" key="4">
    <source>
        <dbReference type="PROSITE-ProRule" id="PRU00175"/>
    </source>
</evidence>
<feature type="domain" description="RING-type" evidence="6">
    <location>
        <begin position="9"/>
        <end position="56"/>
    </location>
</feature>
<dbReference type="EMBL" id="JAGTTL010000007">
    <property type="protein sequence ID" value="KAK6320702.1"/>
    <property type="molecule type" value="Genomic_DNA"/>
</dbReference>
<dbReference type="PROSITE" id="PS00518">
    <property type="entry name" value="ZF_RING_1"/>
    <property type="match status" value="1"/>
</dbReference>
<evidence type="ECO:0000256" key="5">
    <source>
        <dbReference type="SAM" id="MobiDB-lite"/>
    </source>
</evidence>
<dbReference type="Proteomes" id="UP001356427">
    <property type="component" value="Unassembled WGS sequence"/>
</dbReference>
<dbReference type="InterPro" id="IPR001841">
    <property type="entry name" value="Znf_RING"/>
</dbReference>
<feature type="compositionally biased region" description="Polar residues" evidence="5">
    <location>
        <begin position="118"/>
        <end position="133"/>
    </location>
</feature>
<evidence type="ECO:0000313" key="7">
    <source>
        <dbReference type="EMBL" id="KAK6320702.1"/>
    </source>
</evidence>
<keyword evidence="1" id="KW-0479">Metal-binding</keyword>
<comment type="caution">
    <text evidence="7">The sequence shown here is derived from an EMBL/GenBank/DDBJ whole genome shotgun (WGS) entry which is preliminary data.</text>
</comment>
<proteinExistence type="predicted"/>
<dbReference type="PANTHER" id="PTHR22791:SF31">
    <property type="entry name" value="IM:7152348"/>
    <property type="match status" value="1"/>
</dbReference>
<dbReference type="InterPro" id="IPR013083">
    <property type="entry name" value="Znf_RING/FYVE/PHD"/>
</dbReference>
<dbReference type="GO" id="GO:0008270">
    <property type="term" value="F:zinc ion binding"/>
    <property type="evidence" value="ECO:0007669"/>
    <property type="project" value="UniProtKB-KW"/>
</dbReference>
<protein>
    <recommendedName>
        <fullName evidence="6">RING-type domain-containing protein</fullName>
    </recommendedName>
</protein>
<dbReference type="SMART" id="SM00184">
    <property type="entry name" value="RING"/>
    <property type="match status" value="1"/>
</dbReference>
<dbReference type="InterPro" id="IPR051435">
    <property type="entry name" value="RING_finger_E3_ubiq-ligases"/>
</dbReference>
<dbReference type="PROSITE" id="PS50089">
    <property type="entry name" value="ZF_RING_2"/>
    <property type="match status" value="1"/>
</dbReference>
<dbReference type="GO" id="GO:0016567">
    <property type="term" value="P:protein ubiquitination"/>
    <property type="evidence" value="ECO:0007669"/>
    <property type="project" value="TreeGrafter"/>
</dbReference>
<dbReference type="SUPFAM" id="SSF57850">
    <property type="entry name" value="RING/U-box"/>
    <property type="match status" value="1"/>
</dbReference>
<accession>A0AAN8M4C3</accession>
<dbReference type="GO" id="GO:0061630">
    <property type="term" value="F:ubiquitin protein ligase activity"/>
    <property type="evidence" value="ECO:0007669"/>
    <property type="project" value="TreeGrafter"/>
</dbReference>
<dbReference type="PANTHER" id="PTHR22791">
    <property type="entry name" value="RING-TYPE DOMAIN-CONTAINING PROTEIN"/>
    <property type="match status" value="1"/>
</dbReference>
<feature type="region of interest" description="Disordered" evidence="5">
    <location>
        <begin position="83"/>
        <end position="133"/>
    </location>
</feature>
<dbReference type="Pfam" id="PF14634">
    <property type="entry name" value="zf-RING_5"/>
    <property type="match status" value="1"/>
</dbReference>
<keyword evidence="3" id="KW-0862">Zinc</keyword>
<feature type="compositionally biased region" description="Acidic residues" evidence="5">
    <location>
        <begin position="85"/>
        <end position="114"/>
    </location>
</feature>
<evidence type="ECO:0000313" key="8">
    <source>
        <dbReference type="Proteomes" id="UP001356427"/>
    </source>
</evidence>
<keyword evidence="8" id="KW-1185">Reference proteome</keyword>
<dbReference type="InterPro" id="IPR017907">
    <property type="entry name" value="Znf_RING_CS"/>
</dbReference>
<sequence>MVLCEDRECGVCYQPYSRQERIPRVLHCRHTFCATCLETMSQPKSGMLTVCCPLCRQTTCVGRGLSLQEALWVNSRLWDYIPESKEEEEEEEEEVKEEEEEEEVKEEEEEEEERVEANRQTQASSQAEWPTSKLSRKKLKLPAFLRKFSLTKPQHQERKTTASREDCAWLCQCEDYILAQASNCRDFLGLSCTRHRGVLYQQRRVYSSSQM</sequence>
<organism evidence="7 8">
    <name type="scientific">Coregonus suidteri</name>
    <dbReference type="NCBI Taxonomy" id="861788"/>
    <lineage>
        <taxon>Eukaryota</taxon>
        <taxon>Metazoa</taxon>
        <taxon>Chordata</taxon>
        <taxon>Craniata</taxon>
        <taxon>Vertebrata</taxon>
        <taxon>Euteleostomi</taxon>
        <taxon>Actinopterygii</taxon>
        <taxon>Neopterygii</taxon>
        <taxon>Teleostei</taxon>
        <taxon>Protacanthopterygii</taxon>
        <taxon>Salmoniformes</taxon>
        <taxon>Salmonidae</taxon>
        <taxon>Coregoninae</taxon>
        <taxon>Coregonus</taxon>
    </lineage>
</organism>
<gene>
    <name evidence="7" type="ORF">J4Q44_G00098090</name>
</gene>
<dbReference type="Gene3D" id="3.30.40.10">
    <property type="entry name" value="Zinc/RING finger domain, C3HC4 (zinc finger)"/>
    <property type="match status" value="1"/>
</dbReference>
<name>A0AAN8M4C3_9TELE</name>
<evidence type="ECO:0000256" key="3">
    <source>
        <dbReference type="ARBA" id="ARBA00022833"/>
    </source>
</evidence>
<keyword evidence="2 4" id="KW-0863">Zinc-finger</keyword>
<evidence type="ECO:0000256" key="2">
    <source>
        <dbReference type="ARBA" id="ARBA00022771"/>
    </source>
</evidence>
<evidence type="ECO:0000256" key="1">
    <source>
        <dbReference type="ARBA" id="ARBA00022723"/>
    </source>
</evidence>
<evidence type="ECO:0000259" key="6">
    <source>
        <dbReference type="PROSITE" id="PS50089"/>
    </source>
</evidence>